<dbReference type="SMART" id="SM00091">
    <property type="entry name" value="PAS"/>
    <property type="match status" value="1"/>
</dbReference>
<dbReference type="AlphaFoldDB" id="A0A1H0UUF1"/>
<dbReference type="SMART" id="SM00388">
    <property type="entry name" value="HisKA"/>
    <property type="match status" value="1"/>
</dbReference>
<dbReference type="PRINTS" id="PR00344">
    <property type="entry name" value="BCTRLSENSOR"/>
</dbReference>
<evidence type="ECO:0000259" key="10">
    <source>
        <dbReference type="PROSITE" id="PS50112"/>
    </source>
</evidence>
<keyword evidence="3" id="KW-0597">Phosphoprotein</keyword>
<evidence type="ECO:0000313" key="12">
    <source>
        <dbReference type="EMBL" id="SDP69731.1"/>
    </source>
</evidence>
<dbReference type="InterPro" id="IPR004358">
    <property type="entry name" value="Sig_transdc_His_kin-like_C"/>
</dbReference>
<keyword evidence="8" id="KW-0902">Two-component regulatory system</keyword>
<dbReference type="SMART" id="SM00065">
    <property type="entry name" value="GAF"/>
    <property type="match status" value="1"/>
</dbReference>
<keyword evidence="13" id="KW-1185">Reference proteome</keyword>
<evidence type="ECO:0000256" key="7">
    <source>
        <dbReference type="ARBA" id="ARBA00022840"/>
    </source>
</evidence>
<dbReference type="EC" id="2.7.13.3" evidence="2"/>
<dbReference type="Gene3D" id="3.30.450.20">
    <property type="entry name" value="PAS domain"/>
    <property type="match status" value="1"/>
</dbReference>
<dbReference type="SUPFAM" id="SSF47384">
    <property type="entry name" value="Homodimeric domain of signal transducing histidine kinase"/>
    <property type="match status" value="1"/>
</dbReference>
<dbReference type="SMART" id="SM00387">
    <property type="entry name" value="HATPase_c"/>
    <property type="match status" value="1"/>
</dbReference>
<evidence type="ECO:0000256" key="8">
    <source>
        <dbReference type="ARBA" id="ARBA00023012"/>
    </source>
</evidence>
<evidence type="ECO:0000256" key="2">
    <source>
        <dbReference type="ARBA" id="ARBA00012438"/>
    </source>
</evidence>
<feature type="domain" description="PAS" evidence="10">
    <location>
        <begin position="177"/>
        <end position="236"/>
    </location>
</feature>
<dbReference type="PANTHER" id="PTHR43065:SF34">
    <property type="entry name" value="SPORULATION KINASE A"/>
    <property type="match status" value="1"/>
</dbReference>
<accession>A0A1H0UUF1</accession>
<dbReference type="PROSITE" id="PS50112">
    <property type="entry name" value="PAS"/>
    <property type="match status" value="1"/>
</dbReference>
<dbReference type="GO" id="GO:0005524">
    <property type="term" value="F:ATP binding"/>
    <property type="evidence" value="ECO:0007669"/>
    <property type="project" value="UniProtKB-KW"/>
</dbReference>
<dbReference type="CDD" id="cd00130">
    <property type="entry name" value="PAS"/>
    <property type="match status" value="1"/>
</dbReference>
<dbReference type="Pfam" id="PF00512">
    <property type="entry name" value="HisKA"/>
    <property type="match status" value="1"/>
</dbReference>
<evidence type="ECO:0000313" key="13">
    <source>
        <dbReference type="Proteomes" id="UP000199159"/>
    </source>
</evidence>
<keyword evidence="4" id="KW-0808">Transferase</keyword>
<dbReference type="SUPFAM" id="SSF55781">
    <property type="entry name" value="GAF domain-like"/>
    <property type="match status" value="1"/>
</dbReference>
<dbReference type="STRING" id="930152.SAMN05216565_105170"/>
<dbReference type="PANTHER" id="PTHR43065">
    <property type="entry name" value="SENSOR HISTIDINE KINASE"/>
    <property type="match status" value="1"/>
</dbReference>
<organism evidence="12 13">
    <name type="scientific">Litchfieldia salsa</name>
    <dbReference type="NCBI Taxonomy" id="930152"/>
    <lineage>
        <taxon>Bacteria</taxon>
        <taxon>Bacillati</taxon>
        <taxon>Bacillota</taxon>
        <taxon>Bacilli</taxon>
        <taxon>Bacillales</taxon>
        <taxon>Bacillaceae</taxon>
        <taxon>Litchfieldia</taxon>
    </lineage>
</organism>
<dbReference type="PROSITE" id="PS50109">
    <property type="entry name" value="HIS_KIN"/>
    <property type="match status" value="1"/>
</dbReference>
<proteinExistence type="predicted"/>
<dbReference type="InterPro" id="IPR003594">
    <property type="entry name" value="HATPase_dom"/>
</dbReference>
<evidence type="ECO:0000256" key="1">
    <source>
        <dbReference type="ARBA" id="ARBA00000085"/>
    </source>
</evidence>
<gene>
    <name evidence="12" type="ORF">SAMN05216565_105170</name>
</gene>
<dbReference type="CDD" id="cd00082">
    <property type="entry name" value="HisKA"/>
    <property type="match status" value="1"/>
</dbReference>
<sequence>MKNFDVLKLGTDQFYQYSKDSYQANDQLTLTLTKLINLAKMQLNIEKALIYLFKEEWVLESKGEKDGAPIFNQELRNLCLSVKNNHEMIVINESNDFKIEPQRLGRLIGHPLFLAVLPIIINEHCVGTLSLINYASTQYGDSEKIVMEDYVYLISNQLIMVQMEQQHRKNTQALIESEELFRQMAENIQEALWIYDFQQKKILYISPAWEDIWGRPIGDYYENPWLWDESIHPEDKGITKLVQNIKGNTVVEYRIQQPDGSVKWIKDRMVPIYNSEGQLCKLTGIAEEITEAKINEDLLRKFDKLTAVGQLAASFAHEIRNPLTSIKGFIQIQKEAIEPYFNLIDSEFKQIECIINEFLFLAKPNQEDLFQTQDLIEILNEVLSFLKIKMMFSNVKVVIDFPYDTLCIWCERSQLKQVFINVLNNSIEAMEKGGNIEIKIRKTSDSHYTIEIIDEGIGISNDRIERLGEPFYSNKEKGSGLGLMVSYKIIENHCGSIKIKSEVNKGTSVLFTLPFKGSCSTEDERQNVDEQVEKVFHKVDERQNTAE</sequence>
<dbReference type="Pfam" id="PF02518">
    <property type="entry name" value="HATPase_c"/>
    <property type="match status" value="1"/>
</dbReference>
<evidence type="ECO:0000256" key="5">
    <source>
        <dbReference type="ARBA" id="ARBA00022741"/>
    </source>
</evidence>
<keyword evidence="7" id="KW-0067">ATP-binding</keyword>
<dbReference type="InterPro" id="IPR003661">
    <property type="entry name" value="HisK_dim/P_dom"/>
</dbReference>
<keyword evidence="5" id="KW-0547">Nucleotide-binding</keyword>
<dbReference type="SUPFAM" id="SSF55785">
    <property type="entry name" value="PYP-like sensor domain (PAS domain)"/>
    <property type="match status" value="1"/>
</dbReference>
<dbReference type="SUPFAM" id="SSF55874">
    <property type="entry name" value="ATPase domain of HSP90 chaperone/DNA topoisomerase II/histidine kinase"/>
    <property type="match status" value="1"/>
</dbReference>
<dbReference type="EMBL" id="FNJU01000005">
    <property type="protein sequence ID" value="SDP69731.1"/>
    <property type="molecule type" value="Genomic_DNA"/>
</dbReference>
<comment type="catalytic activity">
    <reaction evidence="1">
        <text>ATP + protein L-histidine = ADP + protein N-phospho-L-histidine.</text>
        <dbReference type="EC" id="2.7.13.3"/>
    </reaction>
</comment>
<dbReference type="InterPro" id="IPR000700">
    <property type="entry name" value="PAS-assoc_C"/>
</dbReference>
<dbReference type="InterPro" id="IPR001610">
    <property type="entry name" value="PAC"/>
</dbReference>
<dbReference type="NCBIfam" id="TIGR00229">
    <property type="entry name" value="sensory_box"/>
    <property type="match status" value="1"/>
</dbReference>
<evidence type="ECO:0000256" key="6">
    <source>
        <dbReference type="ARBA" id="ARBA00022777"/>
    </source>
</evidence>
<dbReference type="Proteomes" id="UP000199159">
    <property type="component" value="Unassembled WGS sequence"/>
</dbReference>
<evidence type="ECO:0000256" key="3">
    <source>
        <dbReference type="ARBA" id="ARBA00022553"/>
    </source>
</evidence>
<dbReference type="InterPro" id="IPR000014">
    <property type="entry name" value="PAS"/>
</dbReference>
<dbReference type="Gene3D" id="1.10.287.130">
    <property type="match status" value="1"/>
</dbReference>
<dbReference type="GO" id="GO:0000155">
    <property type="term" value="F:phosphorelay sensor kinase activity"/>
    <property type="evidence" value="ECO:0007669"/>
    <property type="project" value="InterPro"/>
</dbReference>
<dbReference type="InterPro" id="IPR013655">
    <property type="entry name" value="PAS_fold_3"/>
</dbReference>
<keyword evidence="6" id="KW-0418">Kinase</keyword>
<feature type="domain" description="Histidine kinase" evidence="9">
    <location>
        <begin position="314"/>
        <end position="517"/>
    </location>
</feature>
<dbReference type="PROSITE" id="PS50113">
    <property type="entry name" value="PAC"/>
    <property type="match status" value="1"/>
</dbReference>
<name>A0A1H0UUF1_9BACI</name>
<dbReference type="Gene3D" id="3.30.565.10">
    <property type="entry name" value="Histidine kinase-like ATPase, C-terminal domain"/>
    <property type="match status" value="1"/>
</dbReference>
<evidence type="ECO:0000259" key="11">
    <source>
        <dbReference type="PROSITE" id="PS50113"/>
    </source>
</evidence>
<dbReference type="InterPro" id="IPR035965">
    <property type="entry name" value="PAS-like_dom_sf"/>
</dbReference>
<reference evidence="13" key="1">
    <citation type="submission" date="2016-10" db="EMBL/GenBank/DDBJ databases">
        <authorList>
            <person name="Varghese N."/>
            <person name="Submissions S."/>
        </authorList>
    </citation>
    <scope>NUCLEOTIDE SEQUENCE [LARGE SCALE GENOMIC DNA]</scope>
    <source>
        <strain evidence="13">IBRC-M10078</strain>
    </source>
</reference>
<protein>
    <recommendedName>
        <fullName evidence="2">histidine kinase</fullName>
        <ecNumber evidence="2">2.7.13.3</ecNumber>
    </recommendedName>
</protein>
<dbReference type="InterPro" id="IPR036890">
    <property type="entry name" value="HATPase_C_sf"/>
</dbReference>
<dbReference type="InterPro" id="IPR003018">
    <property type="entry name" value="GAF"/>
</dbReference>
<evidence type="ECO:0000259" key="9">
    <source>
        <dbReference type="PROSITE" id="PS50109"/>
    </source>
</evidence>
<feature type="domain" description="PAC" evidence="11">
    <location>
        <begin position="249"/>
        <end position="301"/>
    </location>
</feature>
<dbReference type="Pfam" id="PF08447">
    <property type="entry name" value="PAS_3"/>
    <property type="match status" value="1"/>
</dbReference>
<dbReference type="SMART" id="SM00086">
    <property type="entry name" value="PAC"/>
    <property type="match status" value="1"/>
</dbReference>
<evidence type="ECO:0000256" key="4">
    <source>
        <dbReference type="ARBA" id="ARBA00022679"/>
    </source>
</evidence>
<dbReference type="InterPro" id="IPR005467">
    <property type="entry name" value="His_kinase_dom"/>
</dbReference>
<dbReference type="RefSeq" id="WP_175490285.1">
    <property type="nucleotide sequence ID" value="NZ_FNJU01000005.1"/>
</dbReference>
<dbReference type="InterPro" id="IPR036097">
    <property type="entry name" value="HisK_dim/P_sf"/>
</dbReference>